<dbReference type="RefSeq" id="WP_216418460.1">
    <property type="nucleotide sequence ID" value="NZ_JAHLQK010000005.1"/>
</dbReference>
<evidence type="ECO:0000256" key="1">
    <source>
        <dbReference type="SAM" id="Coils"/>
    </source>
</evidence>
<comment type="caution">
    <text evidence="2">The sequence shown here is derived from an EMBL/GenBank/DDBJ whole genome shotgun (WGS) entry which is preliminary data.</text>
</comment>
<evidence type="ECO:0000313" key="2">
    <source>
        <dbReference type="EMBL" id="MBU5677614.1"/>
    </source>
</evidence>
<feature type="coiled-coil region" evidence="1">
    <location>
        <begin position="49"/>
        <end position="98"/>
    </location>
</feature>
<accession>A0ABS6G633</accession>
<keyword evidence="3" id="KW-1185">Reference proteome</keyword>
<protein>
    <recommendedName>
        <fullName evidence="4">Transglycosylase</fullName>
    </recommendedName>
</protein>
<gene>
    <name evidence="2" type="ORF">KQI88_14415</name>
</gene>
<organism evidence="2 3">
    <name type="scientific">Alkaliphilus flagellatus</name>
    <dbReference type="NCBI Taxonomy" id="2841507"/>
    <lineage>
        <taxon>Bacteria</taxon>
        <taxon>Bacillati</taxon>
        <taxon>Bacillota</taxon>
        <taxon>Clostridia</taxon>
        <taxon>Peptostreptococcales</taxon>
        <taxon>Natronincolaceae</taxon>
        <taxon>Alkaliphilus</taxon>
    </lineage>
</organism>
<name>A0ABS6G633_9FIRM</name>
<keyword evidence="1" id="KW-0175">Coiled coil</keyword>
<evidence type="ECO:0000313" key="3">
    <source>
        <dbReference type="Proteomes" id="UP000779508"/>
    </source>
</evidence>
<sequence length="101" mass="12360">MKTTFCDRCTKEFIIDIQVQKLENNIEKFYFTCPHCDTQYTSYYSSVLIKRKQEKMRILQEKYNNIRSRDIKQAQKLIKQIEKLKKEIDKDIKALKRKFDN</sequence>
<dbReference type="Proteomes" id="UP000779508">
    <property type="component" value="Unassembled WGS sequence"/>
</dbReference>
<evidence type="ECO:0008006" key="4">
    <source>
        <dbReference type="Google" id="ProtNLM"/>
    </source>
</evidence>
<proteinExistence type="predicted"/>
<reference evidence="2 3" key="1">
    <citation type="submission" date="2021-06" db="EMBL/GenBank/DDBJ databases">
        <authorList>
            <person name="Sun Q."/>
            <person name="Li D."/>
        </authorList>
    </citation>
    <scope>NUCLEOTIDE SEQUENCE [LARGE SCALE GENOMIC DNA]</scope>
    <source>
        <strain evidence="2 3">MSJ-5</strain>
    </source>
</reference>
<dbReference type="EMBL" id="JAHLQK010000005">
    <property type="protein sequence ID" value="MBU5677614.1"/>
    <property type="molecule type" value="Genomic_DNA"/>
</dbReference>